<dbReference type="EMBL" id="MNAD01001309">
    <property type="protein sequence ID" value="OJT06446.1"/>
    <property type="molecule type" value="Genomic_DNA"/>
</dbReference>
<name>A0A1M2VFV6_TRAPU</name>
<evidence type="ECO:0000313" key="2">
    <source>
        <dbReference type="EMBL" id="OJT06446.1"/>
    </source>
</evidence>
<sequence>MAQQQQNPLNMNAAPANPQAAAPPRAPGRENVPLLPTDPTSLPRPTISPLTLGPHNGYLTRHINRQLHEAEYPQPETTPDWPFRGPDGPLLRTRIAGNDELVFGSF</sequence>
<feature type="region of interest" description="Disordered" evidence="1">
    <location>
        <begin position="1"/>
        <end position="57"/>
    </location>
</feature>
<dbReference type="Proteomes" id="UP000184267">
    <property type="component" value="Unassembled WGS sequence"/>
</dbReference>
<accession>A0A1M2VFV6</accession>
<gene>
    <name evidence="2" type="ORF">TRAPUB_2721</name>
</gene>
<evidence type="ECO:0000313" key="3">
    <source>
        <dbReference type="Proteomes" id="UP000184267"/>
    </source>
</evidence>
<proteinExistence type="predicted"/>
<organism evidence="2 3">
    <name type="scientific">Trametes pubescens</name>
    <name type="common">White-rot fungus</name>
    <dbReference type="NCBI Taxonomy" id="154538"/>
    <lineage>
        <taxon>Eukaryota</taxon>
        <taxon>Fungi</taxon>
        <taxon>Dikarya</taxon>
        <taxon>Basidiomycota</taxon>
        <taxon>Agaricomycotina</taxon>
        <taxon>Agaricomycetes</taxon>
        <taxon>Polyporales</taxon>
        <taxon>Polyporaceae</taxon>
        <taxon>Trametes</taxon>
    </lineage>
</organism>
<dbReference type="OMA" id="MNAAPAN"/>
<dbReference type="AlphaFoldDB" id="A0A1M2VFV6"/>
<dbReference type="OrthoDB" id="2758435at2759"/>
<protein>
    <submittedName>
        <fullName evidence="2">Uncharacterized protein</fullName>
    </submittedName>
</protein>
<feature type="compositionally biased region" description="Low complexity" evidence="1">
    <location>
        <begin position="1"/>
        <end position="23"/>
    </location>
</feature>
<evidence type="ECO:0000256" key="1">
    <source>
        <dbReference type="SAM" id="MobiDB-lite"/>
    </source>
</evidence>
<keyword evidence="3" id="KW-1185">Reference proteome</keyword>
<comment type="caution">
    <text evidence="2">The sequence shown here is derived from an EMBL/GenBank/DDBJ whole genome shotgun (WGS) entry which is preliminary data.</text>
</comment>
<reference evidence="2 3" key="1">
    <citation type="submission" date="2016-10" db="EMBL/GenBank/DDBJ databases">
        <title>Genome sequence of the basidiomycete white-rot fungus Trametes pubescens.</title>
        <authorList>
            <person name="Makela M.R."/>
            <person name="Granchi Z."/>
            <person name="Peng M."/>
            <person name="De Vries R.P."/>
            <person name="Grigoriev I."/>
            <person name="Riley R."/>
            <person name="Hilden K."/>
        </authorList>
    </citation>
    <scope>NUCLEOTIDE SEQUENCE [LARGE SCALE GENOMIC DNA]</scope>
    <source>
        <strain evidence="2 3">FBCC735</strain>
    </source>
</reference>